<sequence>LVNTVVVESNQSCYIWRALCLVKQKTEALGVHVETLPPYENLMRDKGGLEVSRMTNFGTLKQGESKRMIIWIENKGSVPQSLISCRLAGWVKNKQFSFQIPQKHENSPEADLSSFPINQENLSKAAINSYNDSEKTAHVSLNNTSIMKNGVIPGTVKYVEQPIKHINITGEILIPPGGKTFVVIICTAVNPGFSKELLLLGFSDFTVGRYIEATVTNEEELIIAPVEPFSPRKPKITPEPQPRKTTVAAPKYRRYCELEYFVGVCCCGLWKYKLLLSFTNLCSDNRIPSRRCQFAVEQAIYLGEKGTLQLT</sequence>
<reference evidence="3" key="1">
    <citation type="submission" date="2025-08" db="UniProtKB">
        <authorList>
            <consortium name="Ensembl"/>
        </authorList>
    </citation>
    <scope>IDENTIFICATION</scope>
</reference>
<dbReference type="Proteomes" id="UP000694419">
    <property type="component" value="Unplaced"/>
</dbReference>
<name>A0A8C3J8I9_9CHAR</name>
<accession>A0A8C3J8I9</accession>
<keyword evidence="2" id="KW-0963">Cytoplasm</keyword>
<dbReference type="GO" id="GO:0005737">
    <property type="term" value="C:cytoplasm"/>
    <property type="evidence" value="ECO:0007669"/>
    <property type="project" value="UniProtKB-SubCell"/>
</dbReference>
<reference evidence="3" key="2">
    <citation type="submission" date="2025-09" db="UniProtKB">
        <authorList>
            <consortium name="Ensembl"/>
        </authorList>
    </citation>
    <scope>IDENTIFICATION</scope>
</reference>
<evidence type="ECO:0000256" key="2">
    <source>
        <dbReference type="ARBA" id="ARBA00022490"/>
    </source>
</evidence>
<evidence type="ECO:0008006" key="5">
    <source>
        <dbReference type="Google" id="ProtNLM"/>
    </source>
</evidence>
<evidence type="ECO:0000256" key="1">
    <source>
        <dbReference type="ARBA" id="ARBA00004496"/>
    </source>
</evidence>
<dbReference type="Ensembl" id="ENSCPGT00000004168.1">
    <property type="protein sequence ID" value="ENSCPGP00000003782.1"/>
    <property type="gene ID" value="ENSCPGG00000002799.1"/>
</dbReference>
<proteinExistence type="predicted"/>
<dbReference type="AlphaFoldDB" id="A0A8C3J8I9"/>
<protein>
    <recommendedName>
        <fullName evidence="5">M10L1 helicase</fullName>
    </recommendedName>
</protein>
<organism evidence="3 4">
    <name type="scientific">Calidris pygmaea</name>
    <name type="common">Spoon-billed sandpiper</name>
    <dbReference type="NCBI Taxonomy" id="425635"/>
    <lineage>
        <taxon>Eukaryota</taxon>
        <taxon>Metazoa</taxon>
        <taxon>Chordata</taxon>
        <taxon>Craniata</taxon>
        <taxon>Vertebrata</taxon>
        <taxon>Euteleostomi</taxon>
        <taxon>Archelosauria</taxon>
        <taxon>Archosauria</taxon>
        <taxon>Dinosauria</taxon>
        <taxon>Saurischia</taxon>
        <taxon>Theropoda</taxon>
        <taxon>Coelurosauria</taxon>
        <taxon>Aves</taxon>
        <taxon>Neognathae</taxon>
        <taxon>Neoaves</taxon>
        <taxon>Charadriiformes</taxon>
        <taxon>Scolopacidae</taxon>
        <taxon>Calidris</taxon>
    </lineage>
</organism>
<dbReference type="PANTHER" id="PTHR45418:SF1">
    <property type="entry name" value="CANCER_TESTIS ANTIGEN 55"/>
    <property type="match status" value="1"/>
</dbReference>
<comment type="subcellular location">
    <subcellularLocation>
        <location evidence="1">Cytoplasm</location>
    </subcellularLocation>
</comment>
<evidence type="ECO:0000313" key="4">
    <source>
        <dbReference type="Proteomes" id="UP000694419"/>
    </source>
</evidence>
<evidence type="ECO:0000313" key="3">
    <source>
        <dbReference type="Ensembl" id="ENSCPGP00000003782.1"/>
    </source>
</evidence>
<keyword evidence="4" id="KW-1185">Reference proteome</keyword>
<dbReference type="PANTHER" id="PTHR45418">
    <property type="entry name" value="CANCER/TESTIS ANTIGEN 55"/>
    <property type="match status" value="1"/>
</dbReference>